<proteinExistence type="inferred from homology"/>
<dbReference type="NCBIfam" id="TIGR00595">
    <property type="entry name" value="priA"/>
    <property type="match status" value="1"/>
</dbReference>
<dbReference type="SMART" id="SM00487">
    <property type="entry name" value="DEXDc"/>
    <property type="match status" value="1"/>
</dbReference>
<keyword evidence="15" id="KW-1185">Reference proteome</keyword>
<dbReference type="FunFam" id="3.40.50.300:FF:000489">
    <property type="entry name" value="Primosome assembly protein PriA"/>
    <property type="match status" value="1"/>
</dbReference>
<sequence length="614" mass="69219">MNFFIIALLGSPLESLTYHSTHLLDIGTEIEVALSNRAMRGVVVALCEKPDFSTQPVGDSTPFFYSDTQIQTAQFMAEYYGCSLGEALNLFVPFTKEIESIHKEPSSPSINVTLSPAQSKALDFIRSHPVSLLFGDTGAGKSEIYMRRMDEVLGEGKRALLLLPEISLTPQMEKRFCNHFGDAVVLWHSKMTPKQKKVTLEKIYNGSANIIVGPRSALFLPIKDLGLIVVDEEHDESYKSSSRPRYNARDMAVYIGNLLKIPVVLGSATPSLSSYAKYPFFRLRGGYYESKRTFVFEPSLEALTPTIDRAVMENFSTEHQGIVFIPTRANFKYTVCESCGYHVECPFCSVGMSQHKNSRALKCHYCNYTEVLPKVCPKCQSGALKTARLGTAEAVEHFSKLDDKLRVQQFDRDIITTQNKLIKVLEAFNNRDIDLLVGTQMLSKGHDYHDITLAVVMGIDNLLSQSDYRAREKALSLLVQIAGRSGRKQNALVLVQSFNESFFRGYLDDYETFLIDEMRIREGRYPPTKKLARLLYAHKNGLKAKAEMEKAVEQIEQMAHVQIVGYGASPIEKIADKYRFQILLRSDKSTDLIRAIKHVKSPLCEIDMDPIEFT</sequence>
<dbReference type="HAMAP" id="MF_00983">
    <property type="entry name" value="PriA"/>
    <property type="match status" value="1"/>
</dbReference>
<evidence type="ECO:0000256" key="7">
    <source>
        <dbReference type="ARBA" id="ARBA00022833"/>
    </source>
</evidence>
<keyword evidence="3 12" id="KW-0479">Metal-binding</keyword>
<feature type="binding site" evidence="12">
    <location>
        <position position="376"/>
    </location>
    <ligand>
        <name>Zn(2+)</name>
        <dbReference type="ChEBI" id="CHEBI:29105"/>
        <label>1</label>
    </ligand>
</feature>
<dbReference type="PROSITE" id="PS51192">
    <property type="entry name" value="HELICASE_ATP_BIND_1"/>
    <property type="match status" value="1"/>
</dbReference>
<dbReference type="NCBIfam" id="NF004069">
    <property type="entry name" value="PRK05580.2-1"/>
    <property type="match status" value="1"/>
</dbReference>
<dbReference type="InterPro" id="IPR005259">
    <property type="entry name" value="PriA"/>
</dbReference>
<evidence type="ECO:0000313" key="14">
    <source>
        <dbReference type="EMBL" id="ADR34846.1"/>
    </source>
</evidence>
<evidence type="ECO:0000256" key="5">
    <source>
        <dbReference type="ARBA" id="ARBA00022801"/>
    </source>
</evidence>
<keyword evidence="8 12" id="KW-0067">ATP-binding</keyword>
<dbReference type="Proteomes" id="UP000008721">
    <property type="component" value="Chromosome"/>
</dbReference>
<evidence type="ECO:0000256" key="8">
    <source>
        <dbReference type="ARBA" id="ARBA00022840"/>
    </source>
</evidence>
<dbReference type="Pfam" id="PF00271">
    <property type="entry name" value="Helicase_C"/>
    <property type="match status" value="1"/>
</dbReference>
<dbReference type="SMART" id="SM00490">
    <property type="entry name" value="HELICc"/>
    <property type="match status" value="1"/>
</dbReference>
<dbReference type="InterPro" id="IPR041222">
    <property type="entry name" value="PriA_3primeBD"/>
</dbReference>
<dbReference type="OrthoDB" id="9759544at2"/>
<dbReference type="AlphaFoldDB" id="E4TWK0"/>
<evidence type="ECO:0000256" key="3">
    <source>
        <dbReference type="ARBA" id="ARBA00022723"/>
    </source>
</evidence>
<dbReference type="InterPro" id="IPR042115">
    <property type="entry name" value="PriA_3primeBD_sf"/>
</dbReference>
<organism evidence="14 15">
    <name type="scientific">Sulfuricurvum kujiense (strain ATCC BAA-921 / DSM 16994 / JCM 11577 / YK-1)</name>
    <dbReference type="NCBI Taxonomy" id="709032"/>
    <lineage>
        <taxon>Bacteria</taxon>
        <taxon>Pseudomonadati</taxon>
        <taxon>Campylobacterota</taxon>
        <taxon>Epsilonproteobacteria</taxon>
        <taxon>Campylobacterales</taxon>
        <taxon>Sulfurimonadaceae</taxon>
        <taxon>Sulfuricurvum</taxon>
    </lineage>
</organism>
<evidence type="ECO:0000256" key="9">
    <source>
        <dbReference type="ARBA" id="ARBA00023125"/>
    </source>
</evidence>
<keyword evidence="2 12" id="KW-0235">DNA replication</keyword>
<dbReference type="Pfam" id="PF00270">
    <property type="entry name" value="DEAD"/>
    <property type="match status" value="1"/>
</dbReference>
<keyword evidence="6 12" id="KW-0347">Helicase</keyword>
<evidence type="ECO:0000313" key="15">
    <source>
        <dbReference type="Proteomes" id="UP000008721"/>
    </source>
</evidence>
<evidence type="ECO:0000256" key="10">
    <source>
        <dbReference type="ARBA" id="ARBA00023235"/>
    </source>
</evidence>
<comment type="function">
    <text evidence="12">Initiates the restart of stalled replication forks, which reloads the replicative helicase on sites other than the origin of replication. Recognizes and binds to abandoned replication forks and remodels them to uncover a helicase loading site. Promotes assembly of the primosome at these replication forks.</text>
</comment>
<name>E4TWK0_SULKY</name>
<dbReference type="EC" id="5.6.2.4" evidence="12"/>
<dbReference type="Pfam" id="PF18074">
    <property type="entry name" value="PriA_C"/>
    <property type="match status" value="1"/>
</dbReference>
<dbReference type="GO" id="GO:0003677">
    <property type="term" value="F:DNA binding"/>
    <property type="evidence" value="ECO:0007669"/>
    <property type="project" value="UniProtKB-UniRule"/>
</dbReference>
<dbReference type="GO" id="GO:1990077">
    <property type="term" value="C:primosome complex"/>
    <property type="evidence" value="ECO:0007669"/>
    <property type="project" value="UniProtKB-UniRule"/>
</dbReference>
<dbReference type="STRING" id="709032.Sulku_2186"/>
<dbReference type="eggNOG" id="COG1198">
    <property type="taxonomic scope" value="Bacteria"/>
</dbReference>
<dbReference type="GO" id="GO:0006302">
    <property type="term" value="P:double-strand break repair"/>
    <property type="evidence" value="ECO:0007669"/>
    <property type="project" value="InterPro"/>
</dbReference>
<dbReference type="GO" id="GO:0016887">
    <property type="term" value="F:ATP hydrolysis activity"/>
    <property type="evidence" value="ECO:0007669"/>
    <property type="project" value="RHEA"/>
</dbReference>
<reference evidence="14 15" key="1">
    <citation type="journal article" date="2012" name="Stand. Genomic Sci.">
        <title>Complete genome sequence of the sulfur compounds oxidizing chemolithoautotroph Sulfuricurvum kujiense type strain (YK-1(T)).</title>
        <authorList>
            <person name="Han C."/>
            <person name="Kotsyurbenko O."/>
            <person name="Chertkov O."/>
            <person name="Held B."/>
            <person name="Lapidus A."/>
            <person name="Nolan M."/>
            <person name="Lucas S."/>
            <person name="Hammon N."/>
            <person name="Deshpande S."/>
            <person name="Cheng J.F."/>
            <person name="Tapia R."/>
            <person name="Goodwin L.A."/>
            <person name="Pitluck S."/>
            <person name="Liolios K."/>
            <person name="Pagani I."/>
            <person name="Ivanova N."/>
            <person name="Mavromatis K."/>
            <person name="Mikhailova N."/>
            <person name="Pati A."/>
            <person name="Chen A."/>
            <person name="Palaniappan K."/>
            <person name="Land M."/>
            <person name="Hauser L."/>
            <person name="Chang Y.J."/>
            <person name="Jeffries C.D."/>
            <person name="Brambilla E.M."/>
            <person name="Rohde M."/>
            <person name="Spring S."/>
            <person name="Sikorski J."/>
            <person name="Goker M."/>
            <person name="Woyke T."/>
            <person name="Bristow J."/>
            <person name="Eisen J.A."/>
            <person name="Markowitz V."/>
            <person name="Hugenholtz P."/>
            <person name="Kyrpides N.C."/>
            <person name="Klenk H.P."/>
            <person name="Detter J.C."/>
        </authorList>
    </citation>
    <scope>NUCLEOTIDE SEQUENCE [LARGE SCALE GENOMIC DNA]</scope>
    <source>
        <strain evidence="15">ATCC BAA-921 / DSM 16994 / JCM 11577 / YK-1</strain>
    </source>
</reference>
<dbReference type="PANTHER" id="PTHR30580">
    <property type="entry name" value="PRIMOSOMAL PROTEIN N"/>
    <property type="match status" value="1"/>
</dbReference>
<dbReference type="InterPro" id="IPR011545">
    <property type="entry name" value="DEAD/DEAH_box_helicase_dom"/>
</dbReference>
<dbReference type="SUPFAM" id="SSF52540">
    <property type="entry name" value="P-loop containing nucleoside triphosphate hydrolases"/>
    <property type="match status" value="2"/>
</dbReference>
<comment type="subunit">
    <text evidence="12">Component of the replication restart primosome.</text>
</comment>
<dbReference type="GO" id="GO:0008270">
    <property type="term" value="F:zinc ion binding"/>
    <property type="evidence" value="ECO:0007669"/>
    <property type="project" value="UniProtKB-UniRule"/>
</dbReference>
<dbReference type="GO" id="GO:0005524">
    <property type="term" value="F:ATP binding"/>
    <property type="evidence" value="ECO:0007669"/>
    <property type="project" value="UniProtKB-UniRule"/>
</dbReference>
<dbReference type="Pfam" id="PF17764">
    <property type="entry name" value="PriA_3primeBD"/>
    <property type="match status" value="1"/>
</dbReference>
<comment type="similarity">
    <text evidence="12">Belongs to the helicase family. PriA subfamily.</text>
</comment>
<dbReference type="EMBL" id="CP002355">
    <property type="protein sequence ID" value="ADR34846.1"/>
    <property type="molecule type" value="Genomic_DNA"/>
</dbReference>
<dbReference type="InterPro" id="IPR014001">
    <property type="entry name" value="Helicase_ATP-bd"/>
</dbReference>
<comment type="catalytic activity">
    <reaction evidence="11 12">
        <text>ATP + H2O = ADP + phosphate + H(+)</text>
        <dbReference type="Rhea" id="RHEA:13065"/>
        <dbReference type="ChEBI" id="CHEBI:15377"/>
        <dbReference type="ChEBI" id="CHEBI:15378"/>
        <dbReference type="ChEBI" id="CHEBI:30616"/>
        <dbReference type="ChEBI" id="CHEBI:43474"/>
        <dbReference type="ChEBI" id="CHEBI:456216"/>
        <dbReference type="EC" id="5.6.2.4"/>
    </reaction>
</comment>
<comment type="catalytic activity">
    <reaction evidence="12">
        <text>Couples ATP hydrolysis with the unwinding of duplex DNA by translocating in the 3'-5' direction.</text>
        <dbReference type="EC" id="5.6.2.4"/>
    </reaction>
</comment>
<dbReference type="InterPro" id="IPR040498">
    <property type="entry name" value="PriA_CRR"/>
</dbReference>
<dbReference type="Pfam" id="PF18319">
    <property type="entry name" value="Zn_ribbon_PriA"/>
    <property type="match status" value="1"/>
</dbReference>
<keyword evidence="5 12" id="KW-0378">Hydrolase</keyword>
<dbReference type="GO" id="GO:0006310">
    <property type="term" value="P:DNA recombination"/>
    <property type="evidence" value="ECO:0007669"/>
    <property type="project" value="InterPro"/>
</dbReference>
<dbReference type="GO" id="GO:0006269">
    <property type="term" value="P:DNA replication, synthesis of primer"/>
    <property type="evidence" value="ECO:0007669"/>
    <property type="project" value="UniProtKB-KW"/>
</dbReference>
<dbReference type="InterPro" id="IPR027417">
    <property type="entry name" value="P-loop_NTPase"/>
</dbReference>
<feature type="binding site" evidence="12">
    <location>
        <position position="379"/>
    </location>
    <ligand>
        <name>Zn(2+)</name>
        <dbReference type="ChEBI" id="CHEBI:29105"/>
        <label>1</label>
    </ligand>
</feature>
<evidence type="ECO:0000256" key="1">
    <source>
        <dbReference type="ARBA" id="ARBA00022515"/>
    </source>
</evidence>
<keyword evidence="1 12" id="KW-0639">Primosome</keyword>
<feature type="domain" description="Helicase ATP-binding" evidence="13">
    <location>
        <begin position="122"/>
        <end position="288"/>
    </location>
</feature>
<dbReference type="GO" id="GO:0006270">
    <property type="term" value="P:DNA replication initiation"/>
    <property type="evidence" value="ECO:0007669"/>
    <property type="project" value="TreeGrafter"/>
</dbReference>
<dbReference type="GO" id="GO:0043138">
    <property type="term" value="F:3'-5' DNA helicase activity"/>
    <property type="evidence" value="ECO:0007669"/>
    <property type="project" value="UniProtKB-EC"/>
</dbReference>
<feature type="binding site" evidence="12">
    <location>
        <position position="339"/>
    </location>
    <ligand>
        <name>Zn(2+)</name>
        <dbReference type="ChEBI" id="CHEBI:29105"/>
        <label>1</label>
    </ligand>
</feature>
<feature type="binding site" evidence="12">
    <location>
        <position position="345"/>
    </location>
    <ligand>
        <name>Zn(2+)</name>
        <dbReference type="ChEBI" id="CHEBI:29105"/>
        <label>2</label>
    </ligand>
</feature>
<dbReference type="InterPro" id="IPR001650">
    <property type="entry name" value="Helicase_C-like"/>
</dbReference>
<dbReference type="Gene3D" id="3.40.1440.60">
    <property type="entry name" value="PriA, 3(prime) DNA-binding domain"/>
    <property type="match status" value="1"/>
</dbReference>
<protein>
    <recommendedName>
        <fullName evidence="12">Replication restart protein PriA</fullName>
    </recommendedName>
    <alternativeName>
        <fullName evidence="12">ATP-dependent DNA helicase PriA</fullName>
        <ecNumber evidence="12">5.6.2.4</ecNumber>
    </alternativeName>
    <alternativeName>
        <fullName evidence="12">DNA 3'-5' helicase PriA</fullName>
    </alternativeName>
</protein>
<dbReference type="InterPro" id="IPR041236">
    <property type="entry name" value="PriA_C"/>
</dbReference>
<evidence type="ECO:0000256" key="11">
    <source>
        <dbReference type="ARBA" id="ARBA00048988"/>
    </source>
</evidence>
<keyword evidence="10 12" id="KW-0413">Isomerase</keyword>
<keyword evidence="4 12" id="KW-0547">Nucleotide-binding</keyword>
<keyword evidence="7 12" id="KW-0862">Zinc</keyword>
<dbReference type="CDD" id="cd17929">
    <property type="entry name" value="DEXHc_priA"/>
    <property type="match status" value="1"/>
</dbReference>
<dbReference type="Gene3D" id="3.40.50.300">
    <property type="entry name" value="P-loop containing nucleotide triphosphate hydrolases"/>
    <property type="match status" value="2"/>
</dbReference>
<dbReference type="RefSeq" id="WP_013461043.1">
    <property type="nucleotide sequence ID" value="NC_014762.1"/>
</dbReference>
<evidence type="ECO:0000256" key="2">
    <source>
        <dbReference type="ARBA" id="ARBA00022705"/>
    </source>
</evidence>
<evidence type="ECO:0000259" key="13">
    <source>
        <dbReference type="PROSITE" id="PS51192"/>
    </source>
</evidence>
<dbReference type="KEGG" id="sku:Sulku_2186"/>
<dbReference type="HOGENOM" id="CLU_013353_4_1_7"/>
<evidence type="ECO:0000256" key="6">
    <source>
        <dbReference type="ARBA" id="ARBA00022806"/>
    </source>
</evidence>
<feature type="binding site" evidence="12">
    <location>
        <position position="366"/>
    </location>
    <ligand>
        <name>Zn(2+)</name>
        <dbReference type="ChEBI" id="CHEBI:29105"/>
        <label>2</label>
    </ligand>
</feature>
<evidence type="ECO:0000256" key="12">
    <source>
        <dbReference type="HAMAP-Rule" id="MF_00983"/>
    </source>
</evidence>
<accession>E4TWK0</accession>
<feature type="binding site" evidence="12">
    <location>
        <position position="348"/>
    </location>
    <ligand>
        <name>Zn(2+)</name>
        <dbReference type="ChEBI" id="CHEBI:29105"/>
        <label>2</label>
    </ligand>
</feature>
<evidence type="ECO:0000256" key="4">
    <source>
        <dbReference type="ARBA" id="ARBA00022741"/>
    </source>
</evidence>
<comment type="cofactor">
    <cofactor evidence="12">
        <name>Zn(2+)</name>
        <dbReference type="ChEBI" id="CHEBI:29105"/>
    </cofactor>
    <text evidence="12">Binds 2 zinc ions per subunit.</text>
</comment>
<gene>
    <name evidence="12" type="primary">priA</name>
    <name evidence="14" type="ordered locus">Sulku_2186</name>
</gene>
<dbReference type="PANTHER" id="PTHR30580:SF0">
    <property type="entry name" value="PRIMOSOMAL PROTEIN N"/>
    <property type="match status" value="1"/>
</dbReference>
<feature type="binding site" evidence="12">
    <location>
        <position position="336"/>
    </location>
    <ligand>
        <name>Zn(2+)</name>
        <dbReference type="ChEBI" id="CHEBI:29105"/>
        <label>1</label>
    </ligand>
</feature>
<feature type="binding site" evidence="12">
    <location>
        <position position="363"/>
    </location>
    <ligand>
        <name>Zn(2+)</name>
        <dbReference type="ChEBI" id="CHEBI:29105"/>
        <label>2</label>
    </ligand>
</feature>
<keyword evidence="9 12" id="KW-0238">DNA-binding</keyword>